<comment type="caution">
    <text evidence="1">The sequence shown here is derived from an EMBL/GenBank/DDBJ whole genome shotgun (WGS) entry which is preliminary data.</text>
</comment>
<protein>
    <submittedName>
        <fullName evidence="1">Uncharacterized protein</fullName>
    </submittedName>
</protein>
<dbReference type="AlphaFoldDB" id="A0A9W7ZUX1"/>
<accession>A0A9W7ZUX1</accession>
<sequence length="281" mass="32026">MSNNLHNNITKRHIVREFVKSQHRGLFSHNNPGINREDNTYSVSSVGNLYKILDACDGSFFDQDVLEKVKKRLVSVYTVTGQIPSNNPSGDGGLAIRHQGGYVEDTNEKTVRIYNPCNINKDEQPLAIPHYNEDAIDYLKESGYNHRRVAVFEYYDSRNEFYNGNNQGDSMRINISEQEEYPLVFTFNLELEPVFYMLEVQYNTVGDGCDNAGYEKYKPASAQRCGLVFPFFNMQGNVVSFPCDESTYIGTRMEDVVGMNYAKLVAGTSDVTNNWSNFAWD</sequence>
<gene>
    <name evidence="1" type="ORF">H4219_004884</name>
</gene>
<evidence type="ECO:0000313" key="1">
    <source>
        <dbReference type="EMBL" id="KAJ1914228.1"/>
    </source>
</evidence>
<reference evidence="1" key="1">
    <citation type="submission" date="2022-07" db="EMBL/GenBank/DDBJ databases">
        <title>Phylogenomic reconstructions and comparative analyses of Kickxellomycotina fungi.</title>
        <authorList>
            <person name="Reynolds N.K."/>
            <person name="Stajich J.E."/>
            <person name="Barry K."/>
            <person name="Grigoriev I.V."/>
            <person name="Crous P."/>
            <person name="Smith M.E."/>
        </authorList>
    </citation>
    <scope>NUCLEOTIDE SEQUENCE</scope>
    <source>
        <strain evidence="1">NBRC 100468</strain>
    </source>
</reference>
<dbReference type="Proteomes" id="UP001150538">
    <property type="component" value="Unassembled WGS sequence"/>
</dbReference>
<keyword evidence="2" id="KW-1185">Reference proteome</keyword>
<name>A0A9W7ZUX1_9FUNG</name>
<evidence type="ECO:0000313" key="2">
    <source>
        <dbReference type="Proteomes" id="UP001150538"/>
    </source>
</evidence>
<organism evidence="1 2">
    <name type="scientific">Mycoemilia scoparia</name>
    <dbReference type="NCBI Taxonomy" id="417184"/>
    <lineage>
        <taxon>Eukaryota</taxon>
        <taxon>Fungi</taxon>
        <taxon>Fungi incertae sedis</taxon>
        <taxon>Zoopagomycota</taxon>
        <taxon>Kickxellomycotina</taxon>
        <taxon>Kickxellomycetes</taxon>
        <taxon>Kickxellales</taxon>
        <taxon>Kickxellaceae</taxon>
        <taxon>Mycoemilia</taxon>
    </lineage>
</organism>
<proteinExistence type="predicted"/>
<dbReference type="EMBL" id="JANBPU010000210">
    <property type="protein sequence ID" value="KAJ1914228.1"/>
    <property type="molecule type" value="Genomic_DNA"/>
</dbReference>